<protein>
    <submittedName>
        <fullName evidence="2">Uncharacterized protein</fullName>
    </submittedName>
</protein>
<evidence type="ECO:0000313" key="2">
    <source>
        <dbReference type="EMBL" id="SIT95029.1"/>
    </source>
</evidence>
<keyword evidence="3" id="KW-1185">Reference proteome</keyword>
<organism evidence="2 3">
    <name type="scientific">Pontibacter indicus</name>
    <dbReference type="NCBI Taxonomy" id="1317125"/>
    <lineage>
        <taxon>Bacteria</taxon>
        <taxon>Pseudomonadati</taxon>
        <taxon>Bacteroidota</taxon>
        <taxon>Cytophagia</taxon>
        <taxon>Cytophagales</taxon>
        <taxon>Hymenobacteraceae</taxon>
        <taxon>Pontibacter</taxon>
    </lineage>
</organism>
<dbReference type="EMBL" id="FTPP01000005">
    <property type="protein sequence ID" value="SIT95029.1"/>
    <property type="molecule type" value="Genomic_DNA"/>
</dbReference>
<accession>A0A1R3XT27</accession>
<reference evidence="3" key="1">
    <citation type="submission" date="2017-01" db="EMBL/GenBank/DDBJ databases">
        <authorList>
            <person name="Varghese N."/>
            <person name="Submissions S."/>
        </authorList>
    </citation>
    <scope>NUCLEOTIDE SEQUENCE [LARGE SCALE GENOMIC DNA]</scope>
    <source>
        <strain evidence="3">LP100</strain>
    </source>
</reference>
<evidence type="ECO:0000313" key="3">
    <source>
        <dbReference type="Proteomes" id="UP000187181"/>
    </source>
</evidence>
<dbReference type="PROSITE" id="PS51257">
    <property type="entry name" value="PROKAR_LIPOPROTEIN"/>
    <property type="match status" value="1"/>
</dbReference>
<dbReference type="Proteomes" id="UP000187181">
    <property type="component" value="Unassembled WGS sequence"/>
</dbReference>
<evidence type="ECO:0000256" key="1">
    <source>
        <dbReference type="SAM" id="MobiDB-lite"/>
    </source>
</evidence>
<dbReference type="AlphaFoldDB" id="A0A1R3XT27"/>
<gene>
    <name evidence="2" type="ORF">SAMN05444128_3873</name>
</gene>
<name>A0A1R3XT27_9BACT</name>
<dbReference type="OrthoDB" id="9941634at2"/>
<sequence length="62" mass="6786">MKKSFYLFLAAGLFAFASCDSPADERADQVEDAAEERADQIEEAGEQEADRIEDGDTTAVIQ</sequence>
<feature type="compositionally biased region" description="Basic and acidic residues" evidence="1">
    <location>
        <begin position="23"/>
        <end position="40"/>
    </location>
</feature>
<dbReference type="RefSeq" id="WP_076672317.1">
    <property type="nucleotide sequence ID" value="NZ_FTPP01000005.1"/>
</dbReference>
<feature type="region of interest" description="Disordered" evidence="1">
    <location>
        <begin position="23"/>
        <end position="62"/>
    </location>
</feature>
<proteinExistence type="predicted"/>